<evidence type="ECO:0000313" key="3">
    <source>
        <dbReference type="EMBL" id="GAA2070499.1"/>
    </source>
</evidence>
<feature type="signal peptide" evidence="2">
    <location>
        <begin position="1"/>
        <end position="29"/>
    </location>
</feature>
<keyword evidence="4" id="KW-1185">Reference proteome</keyword>
<dbReference type="Proteomes" id="UP001501480">
    <property type="component" value="Unassembled WGS sequence"/>
</dbReference>
<keyword evidence="2" id="KW-0732">Signal</keyword>
<gene>
    <name evidence="3" type="ORF">GCM10009821_04570</name>
</gene>
<evidence type="ECO:0000256" key="1">
    <source>
        <dbReference type="SAM" id="Phobius"/>
    </source>
</evidence>
<evidence type="ECO:0000256" key="2">
    <source>
        <dbReference type="SAM" id="SignalP"/>
    </source>
</evidence>
<feature type="transmembrane region" description="Helical" evidence="1">
    <location>
        <begin position="84"/>
        <end position="107"/>
    </location>
</feature>
<evidence type="ECO:0008006" key="5">
    <source>
        <dbReference type="Google" id="ProtNLM"/>
    </source>
</evidence>
<feature type="transmembrane region" description="Helical" evidence="1">
    <location>
        <begin position="56"/>
        <end position="77"/>
    </location>
</feature>
<keyword evidence="1" id="KW-1133">Transmembrane helix</keyword>
<dbReference type="EMBL" id="BAAAPY010000001">
    <property type="protein sequence ID" value="GAA2070499.1"/>
    <property type="molecule type" value="Genomic_DNA"/>
</dbReference>
<dbReference type="RefSeq" id="WP_344323795.1">
    <property type="nucleotide sequence ID" value="NZ_BAAAPY010000001.1"/>
</dbReference>
<keyword evidence="1" id="KW-0472">Membrane</keyword>
<sequence length="172" mass="17455">MRGWRTVGGAVLVLVAASALAGVAWSSWAEPGTWQVTEQGVVLTQEASQGQFDVEVLFVGIGVVLCLVWGLAVGVAGRSLGWPVVPVTAAAAALASLVAWTVGLSLGPPDPQTVQGLSLGDSFPDQLAVSSFSSFVAWPVAALGGLVVGLLLTVDRAALAERPGEETSTAHP</sequence>
<proteinExistence type="predicted"/>
<organism evidence="3 4">
    <name type="scientific">Aeromicrobium halocynthiae</name>
    <dbReference type="NCBI Taxonomy" id="560557"/>
    <lineage>
        <taxon>Bacteria</taxon>
        <taxon>Bacillati</taxon>
        <taxon>Actinomycetota</taxon>
        <taxon>Actinomycetes</taxon>
        <taxon>Propionibacteriales</taxon>
        <taxon>Nocardioidaceae</taxon>
        <taxon>Aeromicrobium</taxon>
    </lineage>
</organism>
<comment type="caution">
    <text evidence="3">The sequence shown here is derived from an EMBL/GenBank/DDBJ whole genome shotgun (WGS) entry which is preliminary data.</text>
</comment>
<name>A0ABN2VSC2_9ACTN</name>
<keyword evidence="1" id="KW-0812">Transmembrane</keyword>
<feature type="chain" id="PRO_5046143168" description="Trp biosynthesis-associated membrane protein" evidence="2">
    <location>
        <begin position="30"/>
        <end position="172"/>
    </location>
</feature>
<accession>A0ABN2VSC2</accession>
<reference evidence="3 4" key="1">
    <citation type="journal article" date="2019" name="Int. J. Syst. Evol. Microbiol.">
        <title>The Global Catalogue of Microorganisms (GCM) 10K type strain sequencing project: providing services to taxonomists for standard genome sequencing and annotation.</title>
        <authorList>
            <consortium name="The Broad Institute Genomics Platform"/>
            <consortium name="The Broad Institute Genome Sequencing Center for Infectious Disease"/>
            <person name="Wu L."/>
            <person name="Ma J."/>
        </authorList>
    </citation>
    <scope>NUCLEOTIDE SEQUENCE [LARGE SCALE GENOMIC DNA]</scope>
    <source>
        <strain evidence="3 4">JCM 15749</strain>
    </source>
</reference>
<feature type="transmembrane region" description="Helical" evidence="1">
    <location>
        <begin position="127"/>
        <end position="152"/>
    </location>
</feature>
<evidence type="ECO:0000313" key="4">
    <source>
        <dbReference type="Proteomes" id="UP001501480"/>
    </source>
</evidence>
<protein>
    <recommendedName>
        <fullName evidence="5">Trp biosynthesis-associated membrane protein</fullName>
    </recommendedName>
</protein>